<dbReference type="RefSeq" id="WP_145862382.1">
    <property type="nucleotide sequence ID" value="NZ_RPFW01000015.1"/>
</dbReference>
<evidence type="ECO:0000313" key="2">
    <source>
        <dbReference type="EMBL" id="TVY99009.1"/>
    </source>
</evidence>
<dbReference type="AlphaFoldDB" id="A0A6P2BMY9"/>
<dbReference type="Pfam" id="PF11716">
    <property type="entry name" value="MDMPI_N"/>
    <property type="match status" value="1"/>
</dbReference>
<dbReference type="InterPro" id="IPR024344">
    <property type="entry name" value="MDMPI_metal-binding"/>
</dbReference>
<dbReference type="Gene3D" id="1.20.120.450">
    <property type="entry name" value="dinb family like domain"/>
    <property type="match status" value="1"/>
</dbReference>
<organism evidence="2 3">
    <name type="scientific">Trebonia kvetii</name>
    <dbReference type="NCBI Taxonomy" id="2480626"/>
    <lineage>
        <taxon>Bacteria</taxon>
        <taxon>Bacillati</taxon>
        <taxon>Actinomycetota</taxon>
        <taxon>Actinomycetes</taxon>
        <taxon>Streptosporangiales</taxon>
        <taxon>Treboniaceae</taxon>
        <taxon>Trebonia</taxon>
    </lineage>
</organism>
<gene>
    <name evidence="2" type="ORF">EAS64_42410</name>
</gene>
<dbReference type="SUPFAM" id="SSF109854">
    <property type="entry name" value="DinB/YfiT-like putative metalloenzymes"/>
    <property type="match status" value="1"/>
</dbReference>
<evidence type="ECO:0000259" key="1">
    <source>
        <dbReference type="Pfam" id="PF11716"/>
    </source>
</evidence>
<dbReference type="InterPro" id="IPR034660">
    <property type="entry name" value="DinB/YfiT-like"/>
</dbReference>
<name>A0A6P2BMY9_9ACTN</name>
<sequence length="272" mass="30083">MRISDATAVDVRGPISAQRLRLLSLLGSLSDAQWAAPTAAPSWAVKDIALHLLDVDLSWLARNRDHDQSGLVPMPSGHAEFVGELARRNQRWVDGARMLSPRLITDLLRWSGDQLDAYLGTLDLTDPSSVYWAGEAPLWFDLAREFTERWVHYRQIQDATRPTASGHPPDEYLPLVLRTFVWGFPHQYDEPAPDGTTIGLDIPGIGAWTLTRTGTGWSLDEGHAAAPAVTLRMSGEEAWRLLTGASYDTSHVHLSGDRVLAQPLLRIRGIIA</sequence>
<dbReference type="Proteomes" id="UP000460272">
    <property type="component" value="Unassembled WGS sequence"/>
</dbReference>
<feature type="domain" description="Mycothiol-dependent maleylpyruvate isomerase metal-binding" evidence="1">
    <location>
        <begin position="18"/>
        <end position="156"/>
    </location>
</feature>
<protein>
    <recommendedName>
        <fullName evidence="1">Mycothiol-dependent maleylpyruvate isomerase metal-binding domain-containing protein</fullName>
    </recommendedName>
</protein>
<accession>A0A6P2BMY9</accession>
<dbReference type="OrthoDB" id="154293at2"/>
<dbReference type="EMBL" id="RPFW01000015">
    <property type="protein sequence ID" value="TVY99009.1"/>
    <property type="molecule type" value="Genomic_DNA"/>
</dbReference>
<dbReference type="GO" id="GO:0046872">
    <property type="term" value="F:metal ion binding"/>
    <property type="evidence" value="ECO:0007669"/>
    <property type="project" value="InterPro"/>
</dbReference>
<keyword evidence="3" id="KW-1185">Reference proteome</keyword>
<proteinExistence type="predicted"/>
<reference evidence="2 3" key="1">
    <citation type="submission" date="2018-11" db="EMBL/GenBank/DDBJ databases">
        <title>Trebonia kvetii gen.nov., sp.nov., a novel acidophilic actinobacterium, and proposal of the new actinobacterial family Treboniaceae fam. nov.</title>
        <authorList>
            <person name="Rapoport D."/>
            <person name="Sagova-Mareckova M."/>
            <person name="Sedlacek I."/>
            <person name="Provaznik J."/>
            <person name="Kralova S."/>
            <person name="Pavlinic D."/>
            <person name="Benes V."/>
            <person name="Kopecky J."/>
        </authorList>
    </citation>
    <scope>NUCLEOTIDE SEQUENCE [LARGE SCALE GENOMIC DNA]</scope>
    <source>
        <strain evidence="2 3">15Tr583</strain>
    </source>
</reference>
<comment type="caution">
    <text evidence="2">The sequence shown here is derived from an EMBL/GenBank/DDBJ whole genome shotgun (WGS) entry which is preliminary data.</text>
</comment>
<evidence type="ECO:0000313" key="3">
    <source>
        <dbReference type="Proteomes" id="UP000460272"/>
    </source>
</evidence>